<dbReference type="AlphaFoldDB" id="A0A645DWW6"/>
<accession>A0A645DWW6</accession>
<evidence type="ECO:0000256" key="5">
    <source>
        <dbReference type="ARBA" id="ARBA00022967"/>
    </source>
</evidence>
<sequence length="102" mass="11381">METARSIREDFLQQDAFSTDDAYSPLKKQFKLVSLILSFYHKCQKALESGVTIDDITSLPVIEKIGRAKTIAPDIFDAECDKIIDELDDQLSSISTPGIKKA</sequence>
<keyword evidence="6" id="KW-0406">Ion transport</keyword>
<keyword evidence="5" id="KW-1278">Translocase</keyword>
<dbReference type="PANTHER" id="PTHR43607:SF1">
    <property type="entry name" value="H(+)-TRANSPORTING TWO-SECTOR ATPASE"/>
    <property type="match status" value="1"/>
</dbReference>
<evidence type="ECO:0000256" key="4">
    <source>
        <dbReference type="ARBA" id="ARBA00022840"/>
    </source>
</evidence>
<evidence type="ECO:0000256" key="1">
    <source>
        <dbReference type="ARBA" id="ARBA00008936"/>
    </source>
</evidence>
<proteinExistence type="inferred from homology"/>
<protein>
    <submittedName>
        <fullName evidence="8">V-type ATP synthase alpha chain</fullName>
    </submittedName>
</protein>
<evidence type="ECO:0000256" key="2">
    <source>
        <dbReference type="ARBA" id="ARBA00022448"/>
    </source>
</evidence>
<keyword evidence="3" id="KW-0547">Nucleotide-binding</keyword>
<gene>
    <name evidence="8" type="primary">atpA_46</name>
    <name evidence="8" type="ORF">SDC9_140239</name>
</gene>
<dbReference type="CDD" id="cd18111">
    <property type="entry name" value="ATP-synt_V_A-type_alpha_C"/>
    <property type="match status" value="1"/>
</dbReference>
<comment type="similarity">
    <text evidence="1">Belongs to the ATPase alpha/beta chains family.</text>
</comment>
<dbReference type="PANTHER" id="PTHR43607">
    <property type="entry name" value="V-TYPE PROTON ATPASE CATALYTIC SUBUNIT A"/>
    <property type="match status" value="1"/>
</dbReference>
<name>A0A645DWW6_9ZZZZ</name>
<dbReference type="SUPFAM" id="SSF47917">
    <property type="entry name" value="C-terminal domain of alpha and beta subunits of F1 ATP synthase"/>
    <property type="match status" value="1"/>
</dbReference>
<dbReference type="EMBL" id="VSSQ01039952">
    <property type="protein sequence ID" value="MPM93103.1"/>
    <property type="molecule type" value="Genomic_DNA"/>
</dbReference>
<dbReference type="InterPro" id="IPR024034">
    <property type="entry name" value="ATPase_F1/V1_b/a_C"/>
</dbReference>
<dbReference type="GO" id="GO:0046034">
    <property type="term" value="P:ATP metabolic process"/>
    <property type="evidence" value="ECO:0007669"/>
    <property type="project" value="InterPro"/>
</dbReference>
<evidence type="ECO:0000256" key="6">
    <source>
        <dbReference type="ARBA" id="ARBA00023065"/>
    </source>
</evidence>
<dbReference type="InterPro" id="IPR022878">
    <property type="entry name" value="V-ATPase_asu"/>
</dbReference>
<organism evidence="8">
    <name type="scientific">bioreactor metagenome</name>
    <dbReference type="NCBI Taxonomy" id="1076179"/>
    <lineage>
        <taxon>unclassified sequences</taxon>
        <taxon>metagenomes</taxon>
        <taxon>ecological metagenomes</taxon>
    </lineage>
</organism>
<dbReference type="InterPro" id="IPR055190">
    <property type="entry name" value="ATP-synt_VA_C"/>
</dbReference>
<comment type="caution">
    <text evidence="8">The sequence shown here is derived from an EMBL/GenBank/DDBJ whole genome shotgun (WGS) entry which is preliminary data.</text>
</comment>
<keyword evidence="2" id="KW-0813">Transport</keyword>
<reference evidence="8" key="1">
    <citation type="submission" date="2019-08" db="EMBL/GenBank/DDBJ databases">
        <authorList>
            <person name="Kucharzyk K."/>
            <person name="Murdoch R.W."/>
            <person name="Higgins S."/>
            <person name="Loffler F."/>
        </authorList>
    </citation>
    <scope>NUCLEOTIDE SEQUENCE</scope>
</reference>
<evidence type="ECO:0000259" key="7">
    <source>
        <dbReference type="Pfam" id="PF22919"/>
    </source>
</evidence>
<evidence type="ECO:0000313" key="8">
    <source>
        <dbReference type="EMBL" id="MPM93103.1"/>
    </source>
</evidence>
<feature type="domain" description="ATP synthase A/B type C-terminal" evidence="7">
    <location>
        <begin position="1"/>
        <end position="55"/>
    </location>
</feature>
<evidence type="ECO:0000256" key="3">
    <source>
        <dbReference type="ARBA" id="ARBA00022741"/>
    </source>
</evidence>
<dbReference type="GO" id="GO:0046961">
    <property type="term" value="F:proton-transporting ATPase activity, rotational mechanism"/>
    <property type="evidence" value="ECO:0007669"/>
    <property type="project" value="InterPro"/>
</dbReference>
<dbReference type="Pfam" id="PF22919">
    <property type="entry name" value="ATP-synt_VA_C"/>
    <property type="match status" value="1"/>
</dbReference>
<dbReference type="GO" id="GO:0005524">
    <property type="term" value="F:ATP binding"/>
    <property type="evidence" value="ECO:0007669"/>
    <property type="project" value="UniProtKB-KW"/>
</dbReference>
<dbReference type="Gene3D" id="1.10.1140.10">
    <property type="entry name" value="Bovine Mitochondrial F1-atpase, Atp Synthase Beta Chain, Chain D, domain 3"/>
    <property type="match status" value="1"/>
</dbReference>
<keyword evidence="4" id="KW-0067">ATP-binding</keyword>